<keyword evidence="4 6" id="KW-1133">Transmembrane helix</keyword>
<evidence type="ECO:0000256" key="4">
    <source>
        <dbReference type="ARBA" id="ARBA00022989"/>
    </source>
</evidence>
<dbReference type="PANTHER" id="PTHR38459:SF1">
    <property type="entry name" value="PROPHAGE BACTOPRENOL-LINKED GLUCOSE TRANSLOCASE HOMOLOG"/>
    <property type="match status" value="1"/>
</dbReference>
<dbReference type="OrthoDB" id="9812049at2"/>
<accession>A0A163SZC3</accession>
<dbReference type="GO" id="GO:0005886">
    <property type="term" value="C:plasma membrane"/>
    <property type="evidence" value="ECO:0007669"/>
    <property type="project" value="TreeGrafter"/>
</dbReference>
<evidence type="ECO:0000313" key="8">
    <source>
        <dbReference type="EMBL" id="KZE70481.1"/>
    </source>
</evidence>
<evidence type="ECO:0000256" key="3">
    <source>
        <dbReference type="ARBA" id="ARBA00022692"/>
    </source>
</evidence>
<comment type="similarity">
    <text evidence="2">Belongs to the GtrA family.</text>
</comment>
<proteinExistence type="inferred from homology"/>
<feature type="transmembrane region" description="Helical" evidence="6">
    <location>
        <begin position="39"/>
        <end position="58"/>
    </location>
</feature>
<dbReference type="AlphaFoldDB" id="A0A163SZC3"/>
<dbReference type="GO" id="GO:0000271">
    <property type="term" value="P:polysaccharide biosynthetic process"/>
    <property type="evidence" value="ECO:0007669"/>
    <property type="project" value="InterPro"/>
</dbReference>
<dbReference type="Pfam" id="PF04138">
    <property type="entry name" value="GtrA_DPMS_TM"/>
    <property type="match status" value="1"/>
</dbReference>
<feature type="transmembrane region" description="Helical" evidence="6">
    <location>
        <begin position="78"/>
        <end position="97"/>
    </location>
</feature>
<name>A0A163SZC3_9BACL</name>
<dbReference type="PANTHER" id="PTHR38459">
    <property type="entry name" value="PROPHAGE BACTOPRENOL-LINKED GLUCOSE TRANSLOCASE HOMOLOG"/>
    <property type="match status" value="1"/>
</dbReference>
<evidence type="ECO:0000259" key="7">
    <source>
        <dbReference type="Pfam" id="PF04138"/>
    </source>
</evidence>
<evidence type="ECO:0000313" key="9">
    <source>
        <dbReference type="Proteomes" id="UP000076563"/>
    </source>
</evidence>
<feature type="domain" description="GtrA/DPMS transmembrane" evidence="7">
    <location>
        <begin position="14"/>
        <end position="128"/>
    </location>
</feature>
<comment type="subcellular location">
    <subcellularLocation>
        <location evidence="1">Membrane</location>
        <topology evidence="1">Multi-pass membrane protein</topology>
    </subcellularLocation>
</comment>
<organism evidence="8 9">
    <name type="scientific">Paenibacillus elgii</name>
    <dbReference type="NCBI Taxonomy" id="189691"/>
    <lineage>
        <taxon>Bacteria</taxon>
        <taxon>Bacillati</taxon>
        <taxon>Bacillota</taxon>
        <taxon>Bacilli</taxon>
        <taxon>Bacillales</taxon>
        <taxon>Paenibacillaceae</taxon>
        <taxon>Paenibacillus</taxon>
    </lineage>
</organism>
<feature type="transmembrane region" description="Helical" evidence="6">
    <location>
        <begin position="109"/>
        <end position="128"/>
    </location>
</feature>
<evidence type="ECO:0000256" key="2">
    <source>
        <dbReference type="ARBA" id="ARBA00009399"/>
    </source>
</evidence>
<keyword evidence="5 6" id="KW-0472">Membrane</keyword>
<evidence type="ECO:0000256" key="5">
    <source>
        <dbReference type="ARBA" id="ARBA00023136"/>
    </source>
</evidence>
<sequence>MRIISSNQIVKIFKYGLVGVLGTTIHFLSLIFFVEVFQLGPILSSSLGFIIVVILSYYLNKKWTFQTDNKIFTEFTKYLITSCVGLLLNMVIMRYAIDILEWDYLTSQLLVTIAIPISNFILNSLWTFKK</sequence>
<dbReference type="RefSeq" id="WP_063188439.1">
    <property type="nucleotide sequence ID" value="NZ_LQRA01000121.1"/>
</dbReference>
<dbReference type="InterPro" id="IPR051401">
    <property type="entry name" value="GtrA_CellWall_Glycosyl"/>
</dbReference>
<gene>
    <name evidence="8" type="ORF">AV654_06245</name>
</gene>
<keyword evidence="3 6" id="KW-0812">Transmembrane</keyword>
<keyword evidence="9" id="KW-1185">Reference proteome</keyword>
<dbReference type="Proteomes" id="UP000076563">
    <property type="component" value="Unassembled WGS sequence"/>
</dbReference>
<evidence type="ECO:0000256" key="1">
    <source>
        <dbReference type="ARBA" id="ARBA00004141"/>
    </source>
</evidence>
<evidence type="ECO:0000256" key="6">
    <source>
        <dbReference type="SAM" id="Phobius"/>
    </source>
</evidence>
<comment type="caution">
    <text evidence="8">The sequence shown here is derived from an EMBL/GenBank/DDBJ whole genome shotgun (WGS) entry which is preliminary data.</text>
</comment>
<dbReference type="InterPro" id="IPR007267">
    <property type="entry name" value="GtrA_DPMS_TM"/>
</dbReference>
<reference evidence="9" key="1">
    <citation type="submission" date="2016-01" db="EMBL/GenBank/DDBJ databases">
        <title>Draft genome of Chromobacterium sp. F49.</title>
        <authorList>
            <person name="Hong K.W."/>
        </authorList>
    </citation>
    <scope>NUCLEOTIDE SEQUENCE [LARGE SCALE GENOMIC DNA]</scope>
    <source>
        <strain evidence="9">M63</strain>
    </source>
</reference>
<dbReference type="EMBL" id="LQRA01000121">
    <property type="protein sequence ID" value="KZE70481.1"/>
    <property type="molecule type" value="Genomic_DNA"/>
</dbReference>
<protein>
    <recommendedName>
        <fullName evidence="7">GtrA/DPMS transmembrane domain-containing protein</fullName>
    </recommendedName>
</protein>
<feature type="transmembrane region" description="Helical" evidence="6">
    <location>
        <begin position="12"/>
        <end position="33"/>
    </location>
</feature>